<feature type="compositionally biased region" description="Basic and acidic residues" evidence="1">
    <location>
        <begin position="57"/>
        <end position="74"/>
    </location>
</feature>
<accession>A0ABD0UYB5</accession>
<reference evidence="3 4" key="1">
    <citation type="journal article" date="2024" name="Plant Biotechnol. J.">
        <title>Dendrobium thyrsiflorum genome and its molecular insights into genes involved in important horticultural traits.</title>
        <authorList>
            <person name="Chen B."/>
            <person name="Wang J.Y."/>
            <person name="Zheng P.J."/>
            <person name="Li K.L."/>
            <person name="Liang Y.M."/>
            <person name="Chen X.F."/>
            <person name="Zhang C."/>
            <person name="Zhao X."/>
            <person name="He X."/>
            <person name="Zhang G.Q."/>
            <person name="Liu Z.J."/>
            <person name="Xu Q."/>
        </authorList>
    </citation>
    <scope>NUCLEOTIDE SEQUENCE [LARGE SCALE GENOMIC DNA]</scope>
    <source>
        <strain evidence="3">GZMU011</strain>
    </source>
</reference>
<keyword evidence="2" id="KW-0472">Membrane</keyword>
<feature type="region of interest" description="Disordered" evidence="1">
    <location>
        <begin position="46"/>
        <end position="74"/>
    </location>
</feature>
<keyword evidence="2" id="KW-1133">Transmembrane helix</keyword>
<dbReference type="AlphaFoldDB" id="A0ABD0UYB5"/>
<name>A0ABD0UYB5_DENTH</name>
<evidence type="ECO:0000313" key="3">
    <source>
        <dbReference type="EMBL" id="KAL0917670.1"/>
    </source>
</evidence>
<sequence length="210" mass="23584">MSQIKATMEDRLSSVEGKISSIEKVSDLHLMMKKIFENQIQVAASEAKGPVRTTNSDVRRKESNGESIEERGGRYRERRGYREQGVKGAVWERKEGNYVRRGANFGGRREESEEGLQIANTWNQIIKSLQNEANFQEITCDFHAALAASIGVPTVGRFHVGFLFAMLLYYSPFLELLILLMNSAGSKQRSCVSLKILEELSLSTSMKVAS</sequence>
<keyword evidence="4" id="KW-1185">Reference proteome</keyword>
<feature type="transmembrane region" description="Helical" evidence="2">
    <location>
        <begin position="158"/>
        <end position="180"/>
    </location>
</feature>
<keyword evidence="2" id="KW-0812">Transmembrane</keyword>
<proteinExistence type="predicted"/>
<evidence type="ECO:0000313" key="4">
    <source>
        <dbReference type="Proteomes" id="UP001552299"/>
    </source>
</evidence>
<organism evidence="3 4">
    <name type="scientific">Dendrobium thyrsiflorum</name>
    <name type="common">Pinecone-like raceme dendrobium</name>
    <name type="synonym">Orchid</name>
    <dbReference type="NCBI Taxonomy" id="117978"/>
    <lineage>
        <taxon>Eukaryota</taxon>
        <taxon>Viridiplantae</taxon>
        <taxon>Streptophyta</taxon>
        <taxon>Embryophyta</taxon>
        <taxon>Tracheophyta</taxon>
        <taxon>Spermatophyta</taxon>
        <taxon>Magnoliopsida</taxon>
        <taxon>Liliopsida</taxon>
        <taxon>Asparagales</taxon>
        <taxon>Orchidaceae</taxon>
        <taxon>Epidendroideae</taxon>
        <taxon>Malaxideae</taxon>
        <taxon>Dendrobiinae</taxon>
        <taxon>Dendrobium</taxon>
    </lineage>
</organism>
<dbReference type="Proteomes" id="UP001552299">
    <property type="component" value="Unassembled WGS sequence"/>
</dbReference>
<protein>
    <submittedName>
        <fullName evidence="3">Uncharacterized protein</fullName>
    </submittedName>
</protein>
<evidence type="ECO:0000256" key="1">
    <source>
        <dbReference type="SAM" id="MobiDB-lite"/>
    </source>
</evidence>
<evidence type="ECO:0000256" key="2">
    <source>
        <dbReference type="SAM" id="Phobius"/>
    </source>
</evidence>
<dbReference type="EMBL" id="JANQDX010000010">
    <property type="protein sequence ID" value="KAL0917670.1"/>
    <property type="molecule type" value="Genomic_DNA"/>
</dbReference>
<comment type="caution">
    <text evidence="3">The sequence shown here is derived from an EMBL/GenBank/DDBJ whole genome shotgun (WGS) entry which is preliminary data.</text>
</comment>
<gene>
    <name evidence="3" type="ORF">M5K25_012749</name>
</gene>